<accession>A0ABU5DL20</accession>
<dbReference type="EMBL" id="JAXCLA010000005">
    <property type="protein sequence ID" value="MDY0746403.1"/>
    <property type="molecule type" value="Genomic_DNA"/>
</dbReference>
<dbReference type="Proteomes" id="UP001285263">
    <property type="component" value="Unassembled WGS sequence"/>
</dbReference>
<organism evidence="1 2">
    <name type="scientific">Roseateles agri</name>
    <dbReference type="NCBI Taxonomy" id="3098619"/>
    <lineage>
        <taxon>Bacteria</taxon>
        <taxon>Pseudomonadati</taxon>
        <taxon>Pseudomonadota</taxon>
        <taxon>Betaproteobacteria</taxon>
        <taxon>Burkholderiales</taxon>
        <taxon>Sphaerotilaceae</taxon>
        <taxon>Roseateles</taxon>
    </lineage>
</organism>
<keyword evidence="2" id="KW-1185">Reference proteome</keyword>
<evidence type="ECO:0000313" key="1">
    <source>
        <dbReference type="EMBL" id="MDY0746403.1"/>
    </source>
</evidence>
<sequence length="65" mass="7503">MITEHSSDAAKAQLILLFEELVRHDGFGDLSVEVRILKRAQKEVLIRCGKQYRYVIDVEPMQEDA</sequence>
<evidence type="ECO:0000313" key="2">
    <source>
        <dbReference type="Proteomes" id="UP001285263"/>
    </source>
</evidence>
<proteinExistence type="predicted"/>
<name>A0ABU5DL20_9BURK</name>
<dbReference type="RefSeq" id="WP_320424313.1">
    <property type="nucleotide sequence ID" value="NZ_JAXCLA010000005.1"/>
</dbReference>
<reference evidence="1 2" key="1">
    <citation type="submission" date="2023-11" db="EMBL/GenBank/DDBJ databases">
        <title>Paucibacter sp. nov., isolated from fresh soil in Korea.</title>
        <authorList>
            <person name="Le N.T.T."/>
        </authorList>
    </citation>
    <scope>NUCLEOTIDE SEQUENCE [LARGE SCALE GENOMIC DNA]</scope>
    <source>
        <strain evidence="1 2">R3-3</strain>
    </source>
</reference>
<gene>
    <name evidence="1" type="ORF">SNE35_17960</name>
</gene>
<comment type="caution">
    <text evidence="1">The sequence shown here is derived from an EMBL/GenBank/DDBJ whole genome shotgun (WGS) entry which is preliminary data.</text>
</comment>
<protein>
    <submittedName>
        <fullName evidence="1">Uncharacterized protein</fullName>
    </submittedName>
</protein>